<proteinExistence type="predicted"/>
<reference evidence="2 3" key="1">
    <citation type="journal article" date="2023" name="PLoS ONE">
        <title>Cytospora paraplurivora sp. nov. isolated from orchards with fruit tree decline syndrome in Ontario, Canada.</title>
        <authorList>
            <person name="Ilyukhin E."/>
            <person name="Nguyen H.D.T."/>
            <person name="Castle A.J."/>
            <person name="Ellouze W."/>
        </authorList>
    </citation>
    <scope>NUCLEOTIDE SEQUENCE [LARGE SCALE GENOMIC DNA]</scope>
    <source>
        <strain evidence="2 3">FDS-564</strain>
    </source>
</reference>
<name>A0AAN9UK30_9PEZI</name>
<dbReference type="EMBL" id="JAJSPL020000003">
    <property type="protein sequence ID" value="KAK7747985.1"/>
    <property type="molecule type" value="Genomic_DNA"/>
</dbReference>
<accession>A0AAN9UK30</accession>
<dbReference type="AlphaFoldDB" id="A0AAN9UK30"/>
<evidence type="ECO:0000313" key="3">
    <source>
        <dbReference type="Proteomes" id="UP001320245"/>
    </source>
</evidence>
<organism evidence="2 3">
    <name type="scientific">Cytospora paraplurivora</name>
    <dbReference type="NCBI Taxonomy" id="2898453"/>
    <lineage>
        <taxon>Eukaryota</taxon>
        <taxon>Fungi</taxon>
        <taxon>Dikarya</taxon>
        <taxon>Ascomycota</taxon>
        <taxon>Pezizomycotina</taxon>
        <taxon>Sordariomycetes</taxon>
        <taxon>Sordariomycetidae</taxon>
        <taxon>Diaporthales</taxon>
        <taxon>Cytosporaceae</taxon>
        <taxon>Cytospora</taxon>
    </lineage>
</organism>
<protein>
    <submittedName>
        <fullName evidence="2">Uncharacterized protein</fullName>
    </submittedName>
</protein>
<keyword evidence="3" id="KW-1185">Reference proteome</keyword>
<evidence type="ECO:0000256" key="1">
    <source>
        <dbReference type="SAM" id="MobiDB-lite"/>
    </source>
</evidence>
<sequence>MTRSCTRFTWSHRIYKANIGKLVEPRAKHTTLRYQSPLNASDLDTPATPEGPLRNMASSFDGRTGSSAPVQPIAPMSVDPTDGKSEQQSEEDIPPLTHIIGTICVPLTEDLLEPIEPAKDRVERLERMVASLDTTEKKVRDNIIWTYEREARRHVTAVKKTGALSAPHQPKSMSWEEVEGHVANMAVPARPNMTYHLPPEKIAEFKAYDQSRPDMPLPDDLGPHVRTSREVLTIANRGVKDMEGYSNYHIKGIRDRINASLEREKQAVASFDRPRS</sequence>
<gene>
    <name evidence="2" type="ORF">SLS53_001237</name>
</gene>
<feature type="region of interest" description="Disordered" evidence="1">
    <location>
        <begin position="33"/>
        <end position="92"/>
    </location>
</feature>
<dbReference type="Proteomes" id="UP001320245">
    <property type="component" value="Unassembled WGS sequence"/>
</dbReference>
<evidence type="ECO:0000313" key="2">
    <source>
        <dbReference type="EMBL" id="KAK7747985.1"/>
    </source>
</evidence>
<comment type="caution">
    <text evidence="2">The sequence shown here is derived from an EMBL/GenBank/DDBJ whole genome shotgun (WGS) entry which is preliminary data.</text>
</comment>